<dbReference type="PANTHER" id="PTHR40758:SF1">
    <property type="entry name" value="CONSERVED PROTEIN"/>
    <property type="match status" value="1"/>
</dbReference>
<dbReference type="GO" id="GO:0005886">
    <property type="term" value="C:plasma membrane"/>
    <property type="evidence" value="ECO:0007669"/>
    <property type="project" value="TreeGrafter"/>
</dbReference>
<dbReference type="OrthoDB" id="3671213at2"/>
<feature type="domain" description="Mycothiol-dependent maleylpyruvate isomerase metal-binding" evidence="2">
    <location>
        <begin position="22"/>
        <end position="149"/>
    </location>
</feature>
<sequence>MTEPTTGGGTPSALPYPELLALIEERSAAFRKTVAAAPDLRARVPGCPEWSLRDLVAHLGDVHRSWAAAVAAGPSDAPPTEGQLGDLAPHGDLLAWSAESTGLLLAALRAADPARGCWTWWGGSGAPQTVGAVARHQLQEAAVHTYDAQEAAGRPEPVPTAVALDGIPEFLTVSLGTAGPWPHAPASVVLATAEGPAWTLSLPLSPPAGHPPAGGPPAATLRGPAGRVLLALHRRVPYTALDITGDHATAARLIAWPDLS</sequence>
<reference evidence="3 4" key="1">
    <citation type="submission" date="2016-10" db="EMBL/GenBank/DDBJ databases">
        <authorList>
            <person name="de Groot N.N."/>
        </authorList>
    </citation>
    <scope>NUCLEOTIDE SEQUENCE [LARGE SCALE GENOMIC DNA]</scope>
    <source>
        <strain evidence="3 4">CGMCC 4.5739</strain>
    </source>
</reference>
<dbReference type="AlphaFoldDB" id="A0A1I1H4A9"/>
<evidence type="ECO:0000259" key="2">
    <source>
        <dbReference type="Pfam" id="PF11716"/>
    </source>
</evidence>
<dbReference type="InterPro" id="IPR034660">
    <property type="entry name" value="DinB/YfiT-like"/>
</dbReference>
<dbReference type="SUPFAM" id="SSF109854">
    <property type="entry name" value="DinB/YfiT-like putative metalloenzymes"/>
    <property type="match status" value="1"/>
</dbReference>
<dbReference type="PANTHER" id="PTHR40758">
    <property type="entry name" value="CONSERVED PROTEIN"/>
    <property type="match status" value="1"/>
</dbReference>
<evidence type="ECO:0000313" key="3">
    <source>
        <dbReference type="EMBL" id="SFC16918.1"/>
    </source>
</evidence>
<evidence type="ECO:0000259" key="1">
    <source>
        <dbReference type="Pfam" id="PF07398"/>
    </source>
</evidence>
<dbReference type="Gene3D" id="1.20.120.450">
    <property type="entry name" value="dinb family like domain"/>
    <property type="match status" value="1"/>
</dbReference>
<dbReference type="InterPro" id="IPR024344">
    <property type="entry name" value="MDMPI_metal-binding"/>
</dbReference>
<dbReference type="GO" id="GO:0046872">
    <property type="term" value="F:metal ion binding"/>
    <property type="evidence" value="ECO:0007669"/>
    <property type="project" value="InterPro"/>
</dbReference>
<proteinExistence type="predicted"/>
<dbReference type="STRING" id="910347.SAMN05421773_102187"/>
<dbReference type="Pfam" id="PF07398">
    <property type="entry name" value="MDMPI_C"/>
    <property type="match status" value="1"/>
</dbReference>
<name>A0A1I1H4A9_9ACTN</name>
<dbReference type="NCBIfam" id="TIGR03083">
    <property type="entry name" value="maleylpyruvate isomerase family mycothiol-dependent enzyme"/>
    <property type="match status" value="1"/>
</dbReference>
<dbReference type="InterPro" id="IPR010872">
    <property type="entry name" value="MDMPI_C-term_domain"/>
</dbReference>
<dbReference type="EMBL" id="FOLM01000002">
    <property type="protein sequence ID" value="SFC16918.1"/>
    <property type="molecule type" value="Genomic_DNA"/>
</dbReference>
<keyword evidence="4" id="KW-1185">Reference proteome</keyword>
<protein>
    <submittedName>
        <fullName evidence="3">TIGR03083 family protein</fullName>
    </submittedName>
</protein>
<evidence type="ECO:0000313" key="4">
    <source>
        <dbReference type="Proteomes" id="UP000199207"/>
    </source>
</evidence>
<organism evidence="3 4">
    <name type="scientific">Streptomyces aidingensis</name>
    <dbReference type="NCBI Taxonomy" id="910347"/>
    <lineage>
        <taxon>Bacteria</taxon>
        <taxon>Bacillati</taxon>
        <taxon>Actinomycetota</taxon>
        <taxon>Actinomycetes</taxon>
        <taxon>Kitasatosporales</taxon>
        <taxon>Streptomycetaceae</taxon>
        <taxon>Streptomyces</taxon>
    </lineage>
</organism>
<dbReference type="Pfam" id="PF11716">
    <property type="entry name" value="MDMPI_N"/>
    <property type="match status" value="1"/>
</dbReference>
<dbReference type="Proteomes" id="UP000199207">
    <property type="component" value="Unassembled WGS sequence"/>
</dbReference>
<accession>A0A1I1H4A9</accession>
<gene>
    <name evidence="3" type="ORF">SAMN05421773_102187</name>
</gene>
<dbReference type="RefSeq" id="WP_093837506.1">
    <property type="nucleotide sequence ID" value="NZ_FOLM01000002.1"/>
</dbReference>
<dbReference type="InterPro" id="IPR017517">
    <property type="entry name" value="Maleyloyr_isom"/>
</dbReference>
<feature type="domain" description="MDMPI C-terminal" evidence="1">
    <location>
        <begin position="162"/>
        <end position="252"/>
    </location>
</feature>